<protein>
    <submittedName>
        <fullName evidence="2">DJ-1/PfpI family protein</fullName>
    </submittedName>
</protein>
<evidence type="ECO:0000313" key="2">
    <source>
        <dbReference type="EMBL" id="PRX61655.1"/>
    </source>
</evidence>
<comment type="caution">
    <text evidence="2">The sequence shown here is derived from an EMBL/GenBank/DDBJ whole genome shotgun (WGS) entry which is preliminary data.</text>
</comment>
<evidence type="ECO:0000259" key="1">
    <source>
        <dbReference type="Pfam" id="PF01965"/>
    </source>
</evidence>
<keyword evidence="3" id="KW-1185">Reference proteome</keyword>
<dbReference type="Pfam" id="PF01965">
    <property type="entry name" value="DJ-1_PfpI"/>
    <property type="match status" value="1"/>
</dbReference>
<dbReference type="Proteomes" id="UP000238312">
    <property type="component" value="Unassembled WGS sequence"/>
</dbReference>
<sequence length="263" mass="26970">MGPTLPIMKRRHLIQATAAAAAGAIALSDDAAGAIASSDDASAQAAGRTALGGRRRVHVVLFDGVEELDFAAPLQVLGIAGRFGAPIEITLVAVDGPRTIRASHGTEIKVDGAWAPGTADMILVPGGGTGRDADKPGVAAEIRRGTIPAALRAVRRPGLVMASVCTGALLLGAAGLVRGRPCTTHHGAKDLLAEQGGKVINGPGAGSPGPRVVDDGDLLTSAGITSGLELALWFVERTYGSEMSMNVEMVLEYERRGLVYRSR</sequence>
<gene>
    <name evidence="2" type="ORF">B0I32_11424</name>
</gene>
<dbReference type="SUPFAM" id="SSF52317">
    <property type="entry name" value="Class I glutamine amidotransferase-like"/>
    <property type="match status" value="1"/>
</dbReference>
<dbReference type="PANTHER" id="PTHR43130">
    <property type="entry name" value="ARAC-FAMILY TRANSCRIPTIONAL REGULATOR"/>
    <property type="match status" value="1"/>
</dbReference>
<evidence type="ECO:0000313" key="3">
    <source>
        <dbReference type="Proteomes" id="UP000238312"/>
    </source>
</evidence>
<name>A0A2T0MSS2_9ACTN</name>
<dbReference type="InterPro" id="IPR002818">
    <property type="entry name" value="DJ-1/PfpI"/>
</dbReference>
<dbReference type="InterPro" id="IPR006311">
    <property type="entry name" value="TAT_signal"/>
</dbReference>
<reference evidence="2 3" key="1">
    <citation type="submission" date="2018-03" db="EMBL/GenBank/DDBJ databases">
        <title>Genomic Encyclopedia of Type Strains, Phase III (KMG-III): the genomes of soil and plant-associated and newly described type strains.</title>
        <authorList>
            <person name="Whitman W."/>
        </authorList>
    </citation>
    <scope>NUCLEOTIDE SEQUENCE [LARGE SCALE GENOMIC DNA]</scope>
    <source>
        <strain evidence="2 3">CGMCC 4.7104</strain>
    </source>
</reference>
<dbReference type="PANTHER" id="PTHR43130:SF3">
    <property type="entry name" value="HTH-TYPE TRANSCRIPTIONAL REGULATOR RV1931C"/>
    <property type="match status" value="1"/>
</dbReference>
<dbReference type="InterPro" id="IPR052158">
    <property type="entry name" value="INH-QAR"/>
</dbReference>
<dbReference type="Gene3D" id="3.40.50.880">
    <property type="match status" value="1"/>
</dbReference>
<dbReference type="PROSITE" id="PS51318">
    <property type="entry name" value="TAT"/>
    <property type="match status" value="1"/>
</dbReference>
<dbReference type="EMBL" id="PVNG01000014">
    <property type="protein sequence ID" value="PRX61655.1"/>
    <property type="molecule type" value="Genomic_DNA"/>
</dbReference>
<accession>A0A2T0MSS2</accession>
<dbReference type="AlphaFoldDB" id="A0A2T0MSS2"/>
<dbReference type="InterPro" id="IPR029062">
    <property type="entry name" value="Class_I_gatase-like"/>
</dbReference>
<proteinExistence type="predicted"/>
<feature type="domain" description="DJ-1/PfpI" evidence="1">
    <location>
        <begin position="55"/>
        <end position="236"/>
    </location>
</feature>
<organism evidence="2 3">
    <name type="scientific">Nonomuraea fuscirosea</name>
    <dbReference type="NCBI Taxonomy" id="1291556"/>
    <lineage>
        <taxon>Bacteria</taxon>
        <taxon>Bacillati</taxon>
        <taxon>Actinomycetota</taxon>
        <taxon>Actinomycetes</taxon>
        <taxon>Streptosporangiales</taxon>
        <taxon>Streptosporangiaceae</taxon>
        <taxon>Nonomuraea</taxon>
    </lineage>
</organism>